<dbReference type="KEGG" id="yrh:AABB31_19510"/>
<protein>
    <submittedName>
        <fullName evidence="1">Uncharacterized protein</fullName>
    </submittedName>
</protein>
<accession>A0AAN0M9B8</accession>
<keyword evidence="2" id="KW-1185">Reference proteome</keyword>
<sequence>MLAFDDFSVDEDKGYLSDAIAEGIITELARYRLIEVIARNSSFRYRGKETDVRQIGEELSVHYVLEGSKQKSGDALNVTVQLIEARGGAHLWAHR</sequence>
<evidence type="ECO:0000313" key="2">
    <source>
        <dbReference type="Proteomes" id="UP001470809"/>
    </source>
</evidence>
<reference evidence="1 2" key="2">
    <citation type="submission" date="2024-08" db="EMBL/GenBank/DDBJ databases">
        <title>Phylogenomic analyses of a clade within the roseobacter group suggest taxonomic reassignments of species of the genera Aestuariivita, Citreicella, Loktanella, Nautella, Pelagibaca, Ruegeria, Thalassobius, Thiobacimonas and Tropicibacter, and the proposal o.</title>
        <authorList>
            <person name="Jeon C.O."/>
        </authorList>
    </citation>
    <scope>NUCLEOTIDE SEQUENCE [LARGE SCALE GENOMIC DNA]</scope>
    <source>
        <strain evidence="1 2">SS1-5</strain>
    </source>
</reference>
<dbReference type="Proteomes" id="UP001470809">
    <property type="component" value="Chromosome"/>
</dbReference>
<gene>
    <name evidence="1" type="ORF">AABB31_19510</name>
</gene>
<dbReference type="EMBL" id="CP151767">
    <property type="protein sequence ID" value="WZU67119.1"/>
    <property type="molecule type" value="Genomic_DNA"/>
</dbReference>
<dbReference type="AlphaFoldDB" id="A0AAN0M9B8"/>
<proteinExistence type="predicted"/>
<dbReference type="RefSeq" id="WP_342076431.1">
    <property type="nucleotide sequence ID" value="NZ_CP151767.2"/>
</dbReference>
<reference evidence="2" key="1">
    <citation type="submission" date="2024-04" db="EMBL/GenBank/DDBJ databases">
        <title>Phylogenomic analyses of a clade within the roseobacter group suggest taxonomic reassignments of species of the genera Aestuariivita, Citreicella, Loktanella, Nautella, Pelagibaca, Ruegeria, Thalassobius, Thiobacimonas and Tropicibacter, and the proposal o.</title>
        <authorList>
            <person name="Jeon C.O."/>
        </authorList>
    </citation>
    <scope>NUCLEOTIDE SEQUENCE [LARGE SCALE GENOMIC DNA]</scope>
    <source>
        <strain evidence="2">SS1-5</strain>
    </source>
</reference>
<organism evidence="1 2">
    <name type="scientific">Yoonia rhodophyticola</name>
    <dbReference type="NCBI Taxonomy" id="3137370"/>
    <lineage>
        <taxon>Bacteria</taxon>
        <taxon>Pseudomonadati</taxon>
        <taxon>Pseudomonadota</taxon>
        <taxon>Alphaproteobacteria</taxon>
        <taxon>Rhodobacterales</taxon>
        <taxon>Paracoccaceae</taxon>
        <taxon>Yoonia</taxon>
    </lineage>
</organism>
<evidence type="ECO:0000313" key="1">
    <source>
        <dbReference type="EMBL" id="WZU67119.1"/>
    </source>
</evidence>
<name>A0AAN0M9B8_9RHOB</name>